<dbReference type="InterPro" id="IPR018247">
    <property type="entry name" value="EF_Hand_1_Ca_BS"/>
</dbReference>
<feature type="compositionally biased region" description="Basic and acidic residues" evidence="3">
    <location>
        <begin position="198"/>
        <end position="232"/>
    </location>
</feature>
<evidence type="ECO:0000313" key="5">
    <source>
        <dbReference type="EMBL" id="GMH79353.1"/>
    </source>
</evidence>
<feature type="region of interest" description="Disordered" evidence="3">
    <location>
        <begin position="741"/>
        <end position="776"/>
    </location>
</feature>
<dbReference type="InterPro" id="IPR002048">
    <property type="entry name" value="EF_hand_dom"/>
</dbReference>
<dbReference type="Proteomes" id="UP001165122">
    <property type="component" value="Unassembled WGS sequence"/>
</dbReference>
<proteinExistence type="predicted"/>
<feature type="region of interest" description="Disordered" evidence="3">
    <location>
        <begin position="583"/>
        <end position="607"/>
    </location>
</feature>
<comment type="caution">
    <text evidence="5">The sequence shown here is derived from an EMBL/GenBank/DDBJ whole genome shotgun (WGS) entry which is preliminary data.</text>
</comment>
<feature type="compositionally biased region" description="Basic and acidic residues" evidence="3">
    <location>
        <begin position="340"/>
        <end position="350"/>
    </location>
</feature>
<dbReference type="PROSITE" id="PS00018">
    <property type="entry name" value="EF_HAND_1"/>
    <property type="match status" value="1"/>
</dbReference>
<dbReference type="OrthoDB" id="224055at2759"/>
<feature type="compositionally biased region" description="Basic and acidic residues" evidence="3">
    <location>
        <begin position="287"/>
        <end position="308"/>
    </location>
</feature>
<feature type="region of interest" description="Disordered" evidence="3">
    <location>
        <begin position="198"/>
        <end position="319"/>
    </location>
</feature>
<dbReference type="GO" id="GO:0005509">
    <property type="term" value="F:calcium ion binding"/>
    <property type="evidence" value="ECO:0007669"/>
    <property type="project" value="InterPro"/>
</dbReference>
<feature type="compositionally biased region" description="Low complexity" evidence="3">
    <location>
        <begin position="277"/>
        <end position="286"/>
    </location>
</feature>
<dbReference type="AlphaFoldDB" id="A0A9W7EHQ7"/>
<keyword evidence="2" id="KW-0175">Coiled coil</keyword>
<protein>
    <recommendedName>
        <fullName evidence="4">EF-hand domain-containing protein</fullName>
    </recommendedName>
</protein>
<evidence type="ECO:0000256" key="3">
    <source>
        <dbReference type="SAM" id="MobiDB-lite"/>
    </source>
</evidence>
<keyword evidence="1" id="KW-0106">Calcium</keyword>
<feature type="compositionally biased region" description="Basic and acidic residues" evidence="3">
    <location>
        <begin position="240"/>
        <end position="276"/>
    </location>
</feature>
<feature type="coiled-coil region" evidence="2">
    <location>
        <begin position="847"/>
        <end position="895"/>
    </location>
</feature>
<feature type="region of interest" description="Disordered" evidence="3">
    <location>
        <begin position="158"/>
        <end position="180"/>
    </location>
</feature>
<gene>
    <name evidence="5" type="ORF">TrLO_g8405</name>
</gene>
<feature type="compositionally biased region" description="Basic and acidic residues" evidence="3">
    <location>
        <begin position="762"/>
        <end position="776"/>
    </location>
</feature>
<evidence type="ECO:0000256" key="1">
    <source>
        <dbReference type="ARBA" id="ARBA00022837"/>
    </source>
</evidence>
<sequence length="993" mass="113912">MSLSTVTVTYPLNLLPLKNPPANPPSSAHVTQILTKSDLTITYPIPGGDELDEMPVGKLCELGLATKEYREWADSNKAAKFKSGAVTVSIKGATLHGKPLKMDWFCEDVGIVHSTELVVTDADVNGKVKAHRSSSFVMMEGLVAKGGESSALMEAREEQNRMEQQQKMEMERQQTAVQDERRLVSERLRLEKQRLEVESMKRKTEEQAEERKLQAERARVQAAKKQEHDFRQGKLNSQMKDVETQREQLKREQEEREKRKMEREQQEMKSQMEELKAQQQQMQEQRGQLDEMRRQQEEELQREKEKMRQSQSESLRVEREKLRLEEERIRQEDEMRKIALENERRKDLATDKFNAPLDLGTAKPKRTTKFQNKNSIKDQLLKRSSKTEEEEAPPQEEVSPPVPEKKLDPITLAPWTDTAPPAAPAFAERGTFGRVSIMPKDELAIERRLALWDLLDEVSSQIAKSLDASTRNPDRKVDHKKHTAPPVTVPPSSSGAQSSNQLFVAKIKEALDRDAVLYGKGYSTAVQLHLKEVQEHAKAGTKKKRSWRKKKGAEDGKGHEVILEQVMTYDALVQLMAKWEEDEKTKKSIAHESSPPRRASKMEKPMGRKSLSIGYEQVAQEVDISAMTPPSVILKQLLEKIEPTLVSSWDEQAVKKSIEDQLLASRAELMKNETLRIEEIVQSHSDKLQTIGEIKSYSDETIGDLTAMPKSEEEMSPEREAACKQIAKNILKVKRELRKKQKRRMTISANRPLLPPELLNPDSKEGKRAVKEKAKKDTSIFDKDEISMEELFAYVDKDGDGSIDEKEWGVFMTIRKKMQQKGIDERNKLLKTQDMLKEKMKNAPPEIKQQDLKYREYANKKKALMEKVETIMKQNSVMKEQITEAEQRKKDKDKDAKPSELVERFSKVIIERGIDEFERILNGAVMDDSDDEDEYVTHSAMKLTLQMMNIDYKQFNIKDILAFFGKYNRGVVTKKGVVDGIKVFNTKATDQGQ</sequence>
<evidence type="ECO:0000259" key="4">
    <source>
        <dbReference type="PROSITE" id="PS50222"/>
    </source>
</evidence>
<dbReference type="SUPFAM" id="SSF47473">
    <property type="entry name" value="EF-hand"/>
    <property type="match status" value="1"/>
</dbReference>
<reference evidence="6" key="1">
    <citation type="journal article" date="2023" name="Commun. Biol.">
        <title>Genome analysis of Parmales, the sister group of diatoms, reveals the evolutionary specialization of diatoms from phago-mixotrophs to photoautotrophs.</title>
        <authorList>
            <person name="Ban H."/>
            <person name="Sato S."/>
            <person name="Yoshikawa S."/>
            <person name="Yamada K."/>
            <person name="Nakamura Y."/>
            <person name="Ichinomiya M."/>
            <person name="Sato N."/>
            <person name="Blanc-Mathieu R."/>
            <person name="Endo H."/>
            <person name="Kuwata A."/>
            <person name="Ogata H."/>
        </authorList>
    </citation>
    <scope>NUCLEOTIDE SEQUENCE [LARGE SCALE GENOMIC DNA]</scope>
    <source>
        <strain evidence="6">NIES 3700</strain>
    </source>
</reference>
<dbReference type="EMBL" id="BRXW01000916">
    <property type="protein sequence ID" value="GMH79353.1"/>
    <property type="molecule type" value="Genomic_DNA"/>
</dbReference>
<dbReference type="Gene3D" id="1.10.238.10">
    <property type="entry name" value="EF-hand"/>
    <property type="match status" value="1"/>
</dbReference>
<accession>A0A9W7EHQ7</accession>
<feature type="region of interest" description="Disordered" evidence="3">
    <location>
        <begin position="466"/>
        <end position="497"/>
    </location>
</feature>
<feature type="region of interest" description="Disordered" evidence="3">
    <location>
        <begin position="340"/>
        <end position="425"/>
    </location>
</feature>
<feature type="compositionally biased region" description="Basic and acidic residues" evidence="3">
    <location>
        <begin position="375"/>
        <end position="387"/>
    </location>
</feature>
<evidence type="ECO:0000313" key="6">
    <source>
        <dbReference type="Proteomes" id="UP001165122"/>
    </source>
</evidence>
<feature type="compositionally biased region" description="Low complexity" evidence="3">
    <location>
        <begin position="411"/>
        <end position="425"/>
    </location>
</feature>
<dbReference type="PROSITE" id="PS50222">
    <property type="entry name" value="EF_HAND_2"/>
    <property type="match status" value="1"/>
</dbReference>
<feature type="domain" description="EF-hand" evidence="4">
    <location>
        <begin position="783"/>
        <end position="818"/>
    </location>
</feature>
<keyword evidence="6" id="KW-1185">Reference proteome</keyword>
<dbReference type="InterPro" id="IPR011992">
    <property type="entry name" value="EF-hand-dom_pair"/>
</dbReference>
<organism evidence="5 6">
    <name type="scientific">Triparma laevis f. longispina</name>
    <dbReference type="NCBI Taxonomy" id="1714387"/>
    <lineage>
        <taxon>Eukaryota</taxon>
        <taxon>Sar</taxon>
        <taxon>Stramenopiles</taxon>
        <taxon>Ochrophyta</taxon>
        <taxon>Bolidophyceae</taxon>
        <taxon>Parmales</taxon>
        <taxon>Triparmaceae</taxon>
        <taxon>Triparma</taxon>
    </lineage>
</organism>
<name>A0A9W7EHQ7_9STRA</name>
<evidence type="ECO:0000256" key="2">
    <source>
        <dbReference type="SAM" id="Coils"/>
    </source>
</evidence>